<evidence type="ECO:0000313" key="2">
    <source>
        <dbReference type="Proteomes" id="UP000886501"/>
    </source>
</evidence>
<evidence type="ECO:0000313" key="1">
    <source>
        <dbReference type="EMBL" id="KAF9651399.1"/>
    </source>
</evidence>
<reference evidence="1" key="2">
    <citation type="journal article" date="2020" name="Nat. Commun.">
        <title>Large-scale genome sequencing of mycorrhizal fungi provides insights into the early evolution of symbiotic traits.</title>
        <authorList>
            <person name="Miyauchi S."/>
            <person name="Kiss E."/>
            <person name="Kuo A."/>
            <person name="Drula E."/>
            <person name="Kohler A."/>
            <person name="Sanchez-Garcia M."/>
            <person name="Morin E."/>
            <person name="Andreopoulos B."/>
            <person name="Barry K.W."/>
            <person name="Bonito G."/>
            <person name="Buee M."/>
            <person name="Carver A."/>
            <person name="Chen C."/>
            <person name="Cichocki N."/>
            <person name="Clum A."/>
            <person name="Culley D."/>
            <person name="Crous P.W."/>
            <person name="Fauchery L."/>
            <person name="Girlanda M."/>
            <person name="Hayes R.D."/>
            <person name="Keri Z."/>
            <person name="LaButti K."/>
            <person name="Lipzen A."/>
            <person name="Lombard V."/>
            <person name="Magnuson J."/>
            <person name="Maillard F."/>
            <person name="Murat C."/>
            <person name="Nolan M."/>
            <person name="Ohm R.A."/>
            <person name="Pangilinan J."/>
            <person name="Pereira M.F."/>
            <person name="Perotto S."/>
            <person name="Peter M."/>
            <person name="Pfister S."/>
            <person name="Riley R."/>
            <person name="Sitrit Y."/>
            <person name="Stielow J.B."/>
            <person name="Szollosi G."/>
            <person name="Zifcakova L."/>
            <person name="Stursova M."/>
            <person name="Spatafora J.W."/>
            <person name="Tedersoo L."/>
            <person name="Vaario L.M."/>
            <person name="Yamada A."/>
            <person name="Yan M."/>
            <person name="Wang P."/>
            <person name="Xu J."/>
            <person name="Bruns T."/>
            <person name="Baldrian P."/>
            <person name="Vilgalys R."/>
            <person name="Dunand C."/>
            <person name="Henrissat B."/>
            <person name="Grigoriev I.V."/>
            <person name="Hibbett D."/>
            <person name="Nagy L.G."/>
            <person name="Martin F.M."/>
        </authorList>
    </citation>
    <scope>NUCLEOTIDE SEQUENCE</scope>
    <source>
        <strain evidence="1">P2</strain>
    </source>
</reference>
<dbReference type="Proteomes" id="UP000886501">
    <property type="component" value="Unassembled WGS sequence"/>
</dbReference>
<dbReference type="EMBL" id="MU117976">
    <property type="protein sequence ID" value="KAF9651399.1"/>
    <property type="molecule type" value="Genomic_DNA"/>
</dbReference>
<gene>
    <name evidence="1" type="ORF">BDM02DRAFT_3110849</name>
</gene>
<comment type="caution">
    <text evidence="1">The sequence shown here is derived from an EMBL/GenBank/DDBJ whole genome shotgun (WGS) entry which is preliminary data.</text>
</comment>
<organism evidence="1 2">
    <name type="scientific">Thelephora ganbajun</name>
    <name type="common">Ganba fungus</name>
    <dbReference type="NCBI Taxonomy" id="370292"/>
    <lineage>
        <taxon>Eukaryota</taxon>
        <taxon>Fungi</taxon>
        <taxon>Dikarya</taxon>
        <taxon>Basidiomycota</taxon>
        <taxon>Agaricomycotina</taxon>
        <taxon>Agaricomycetes</taxon>
        <taxon>Thelephorales</taxon>
        <taxon>Thelephoraceae</taxon>
        <taxon>Thelephora</taxon>
    </lineage>
</organism>
<name>A0ACB6ZPD5_THEGA</name>
<feature type="non-terminal residue" evidence="1">
    <location>
        <position position="244"/>
    </location>
</feature>
<protein>
    <submittedName>
        <fullName evidence="1">Uncharacterized protein</fullName>
    </submittedName>
</protein>
<keyword evidence="2" id="KW-1185">Reference proteome</keyword>
<proteinExistence type="predicted"/>
<reference evidence="1" key="1">
    <citation type="submission" date="2019-10" db="EMBL/GenBank/DDBJ databases">
        <authorList>
            <consortium name="DOE Joint Genome Institute"/>
            <person name="Kuo A."/>
            <person name="Miyauchi S."/>
            <person name="Kiss E."/>
            <person name="Drula E."/>
            <person name="Kohler A."/>
            <person name="Sanchez-Garcia M."/>
            <person name="Andreopoulos B."/>
            <person name="Barry K.W."/>
            <person name="Bonito G."/>
            <person name="Buee M."/>
            <person name="Carver A."/>
            <person name="Chen C."/>
            <person name="Cichocki N."/>
            <person name="Clum A."/>
            <person name="Culley D."/>
            <person name="Crous P.W."/>
            <person name="Fauchery L."/>
            <person name="Girlanda M."/>
            <person name="Hayes R."/>
            <person name="Keri Z."/>
            <person name="Labutti K."/>
            <person name="Lipzen A."/>
            <person name="Lombard V."/>
            <person name="Magnuson J."/>
            <person name="Maillard F."/>
            <person name="Morin E."/>
            <person name="Murat C."/>
            <person name="Nolan M."/>
            <person name="Ohm R."/>
            <person name="Pangilinan J."/>
            <person name="Pereira M."/>
            <person name="Perotto S."/>
            <person name="Peter M."/>
            <person name="Riley R."/>
            <person name="Sitrit Y."/>
            <person name="Stielow B."/>
            <person name="Szollosi G."/>
            <person name="Zifcakova L."/>
            <person name="Stursova M."/>
            <person name="Spatafora J.W."/>
            <person name="Tedersoo L."/>
            <person name="Vaario L.-M."/>
            <person name="Yamada A."/>
            <person name="Yan M."/>
            <person name="Wang P."/>
            <person name="Xu J."/>
            <person name="Bruns T."/>
            <person name="Baldrian P."/>
            <person name="Vilgalys R."/>
            <person name="Henrissat B."/>
            <person name="Grigoriev I.V."/>
            <person name="Hibbett D."/>
            <person name="Nagy L.G."/>
            <person name="Martin F.M."/>
        </authorList>
    </citation>
    <scope>NUCLEOTIDE SEQUENCE</scope>
    <source>
        <strain evidence="1">P2</strain>
    </source>
</reference>
<sequence>MSLLSPSSTSPRSPSLEECPGAPDLKALACPVFPPFEFYMDDSVEIPSMSEGTSAENSLDLPSPTPESSSRVLRVLTTSLKRPGPLRGLTYSEATKGRDWIDLVKQGGATPEPLFYPRLPSDNELRLLLDGLNPESSSSLVSHDSAAFDDAADGLPPPCLLDTFSSLSRHANRASHSRNITKRDGKALTEPETPEDDDVFFHHDSQASSRTSLGEGTVSYIVLTTLACPEQLVCLQGMKETNDV</sequence>
<accession>A0ACB6ZPD5</accession>